<feature type="region of interest" description="Disordered" evidence="1">
    <location>
        <begin position="48"/>
        <end position="77"/>
    </location>
</feature>
<proteinExistence type="predicted"/>
<dbReference type="EMBL" id="CAJVPV010061372">
    <property type="protein sequence ID" value="CAG8790877.1"/>
    <property type="molecule type" value="Genomic_DNA"/>
</dbReference>
<sequence length="77" mass="8573">TSDSPKTRWAKYSDIRDKNPKSECRKCHIPAAPRAILSIIEEESHSLGASDGEEIKTRNKQRSIKCSVASGRRTSSD</sequence>
<evidence type="ECO:0000313" key="2">
    <source>
        <dbReference type="EMBL" id="CAG8790877.1"/>
    </source>
</evidence>
<gene>
    <name evidence="2" type="ORF">AMORRO_LOCUS18133</name>
</gene>
<name>A0A9N9JP38_9GLOM</name>
<organism evidence="2 3">
    <name type="scientific">Acaulospora morrowiae</name>
    <dbReference type="NCBI Taxonomy" id="94023"/>
    <lineage>
        <taxon>Eukaryota</taxon>
        <taxon>Fungi</taxon>
        <taxon>Fungi incertae sedis</taxon>
        <taxon>Mucoromycota</taxon>
        <taxon>Glomeromycotina</taxon>
        <taxon>Glomeromycetes</taxon>
        <taxon>Diversisporales</taxon>
        <taxon>Acaulosporaceae</taxon>
        <taxon>Acaulospora</taxon>
    </lineage>
</organism>
<keyword evidence="3" id="KW-1185">Reference proteome</keyword>
<protein>
    <submittedName>
        <fullName evidence="2">14402_t:CDS:1</fullName>
    </submittedName>
</protein>
<evidence type="ECO:0000256" key="1">
    <source>
        <dbReference type="SAM" id="MobiDB-lite"/>
    </source>
</evidence>
<evidence type="ECO:0000313" key="3">
    <source>
        <dbReference type="Proteomes" id="UP000789342"/>
    </source>
</evidence>
<reference evidence="2" key="1">
    <citation type="submission" date="2021-06" db="EMBL/GenBank/DDBJ databases">
        <authorList>
            <person name="Kallberg Y."/>
            <person name="Tangrot J."/>
            <person name="Rosling A."/>
        </authorList>
    </citation>
    <scope>NUCLEOTIDE SEQUENCE</scope>
    <source>
        <strain evidence="2">CL551</strain>
    </source>
</reference>
<feature type="non-terminal residue" evidence="2">
    <location>
        <position position="77"/>
    </location>
</feature>
<accession>A0A9N9JP38</accession>
<dbReference type="Proteomes" id="UP000789342">
    <property type="component" value="Unassembled WGS sequence"/>
</dbReference>
<feature type="non-terminal residue" evidence="2">
    <location>
        <position position="1"/>
    </location>
</feature>
<dbReference type="AlphaFoldDB" id="A0A9N9JP38"/>
<comment type="caution">
    <text evidence="2">The sequence shown here is derived from an EMBL/GenBank/DDBJ whole genome shotgun (WGS) entry which is preliminary data.</text>
</comment>